<protein>
    <recommendedName>
        <fullName evidence="9">Glycosyltransferase RgtA/B/C/D-like domain-containing protein</fullName>
    </recommendedName>
</protein>
<feature type="transmembrane region" description="Helical" evidence="8">
    <location>
        <begin position="20"/>
        <end position="41"/>
    </location>
</feature>
<dbReference type="GO" id="GO:0005886">
    <property type="term" value="C:plasma membrane"/>
    <property type="evidence" value="ECO:0007669"/>
    <property type="project" value="UniProtKB-SubCell"/>
</dbReference>
<feature type="transmembrane region" description="Helical" evidence="8">
    <location>
        <begin position="359"/>
        <end position="376"/>
    </location>
</feature>
<dbReference type="EMBL" id="NFEZ01000001">
    <property type="protein sequence ID" value="PLT48444.1"/>
    <property type="molecule type" value="Genomic_DNA"/>
</dbReference>
<accession>A0A2N5NDN1</accession>
<dbReference type="PANTHER" id="PTHR33908:SF11">
    <property type="entry name" value="MEMBRANE PROTEIN"/>
    <property type="match status" value="1"/>
</dbReference>
<evidence type="ECO:0000313" key="10">
    <source>
        <dbReference type="EMBL" id="PLT48444.1"/>
    </source>
</evidence>
<organism evidence="10 11">
    <name type="scientific">Paenibacillus pasadenensis</name>
    <dbReference type="NCBI Taxonomy" id="217090"/>
    <lineage>
        <taxon>Bacteria</taxon>
        <taxon>Bacillati</taxon>
        <taxon>Bacillota</taxon>
        <taxon>Bacilli</taxon>
        <taxon>Bacillales</taxon>
        <taxon>Paenibacillaceae</taxon>
        <taxon>Paenibacillus</taxon>
    </lineage>
</organism>
<feature type="transmembrane region" description="Helical" evidence="8">
    <location>
        <begin position="154"/>
        <end position="171"/>
    </location>
</feature>
<reference evidence="10 11" key="1">
    <citation type="submission" date="2017-05" db="EMBL/GenBank/DDBJ databases">
        <title>Functional genome analysis of Paenibacillus pasadenensis strain R16: insights on endophytic life style and antifungal activity.</title>
        <authorList>
            <person name="Passera A."/>
            <person name="Marcolungo L."/>
            <person name="Casati P."/>
            <person name="Brasca M."/>
            <person name="Quaglino F."/>
            <person name="Delledonne M."/>
        </authorList>
    </citation>
    <scope>NUCLEOTIDE SEQUENCE [LARGE SCALE GENOMIC DNA]</scope>
    <source>
        <strain evidence="10 11">R16</strain>
    </source>
</reference>
<dbReference type="Pfam" id="PF13231">
    <property type="entry name" value="PMT_2"/>
    <property type="match status" value="1"/>
</dbReference>
<comment type="subcellular location">
    <subcellularLocation>
        <location evidence="1">Cell membrane</location>
        <topology evidence="1">Multi-pass membrane protein</topology>
    </subcellularLocation>
</comment>
<evidence type="ECO:0000256" key="5">
    <source>
        <dbReference type="ARBA" id="ARBA00022692"/>
    </source>
</evidence>
<evidence type="ECO:0000256" key="7">
    <source>
        <dbReference type="ARBA" id="ARBA00023136"/>
    </source>
</evidence>
<evidence type="ECO:0000256" key="6">
    <source>
        <dbReference type="ARBA" id="ARBA00022989"/>
    </source>
</evidence>
<evidence type="ECO:0000313" key="11">
    <source>
        <dbReference type="Proteomes" id="UP000234789"/>
    </source>
</evidence>
<evidence type="ECO:0000256" key="1">
    <source>
        <dbReference type="ARBA" id="ARBA00004651"/>
    </source>
</evidence>
<evidence type="ECO:0000256" key="3">
    <source>
        <dbReference type="ARBA" id="ARBA00022676"/>
    </source>
</evidence>
<keyword evidence="6 8" id="KW-1133">Transmembrane helix</keyword>
<dbReference type="AlphaFoldDB" id="A0A2N5NDN1"/>
<feature type="transmembrane region" description="Helical" evidence="8">
    <location>
        <begin position="382"/>
        <end position="405"/>
    </location>
</feature>
<evidence type="ECO:0000256" key="4">
    <source>
        <dbReference type="ARBA" id="ARBA00022679"/>
    </source>
</evidence>
<dbReference type="Proteomes" id="UP000234789">
    <property type="component" value="Unassembled WGS sequence"/>
</dbReference>
<dbReference type="RefSeq" id="WP_101807645.1">
    <property type="nucleotide sequence ID" value="NZ_NFEZ01000001.1"/>
</dbReference>
<feature type="transmembrane region" description="Helical" evidence="8">
    <location>
        <begin position="178"/>
        <end position="205"/>
    </location>
</feature>
<proteinExistence type="predicted"/>
<dbReference type="PANTHER" id="PTHR33908">
    <property type="entry name" value="MANNOSYLTRANSFERASE YKCB-RELATED"/>
    <property type="match status" value="1"/>
</dbReference>
<feature type="transmembrane region" description="Helical" evidence="8">
    <location>
        <begin position="128"/>
        <end position="148"/>
    </location>
</feature>
<keyword evidence="4" id="KW-0808">Transferase</keyword>
<dbReference type="InterPro" id="IPR038731">
    <property type="entry name" value="RgtA/B/C-like"/>
</dbReference>
<feature type="transmembrane region" description="Helical" evidence="8">
    <location>
        <begin position="101"/>
        <end position="121"/>
    </location>
</feature>
<evidence type="ECO:0000256" key="2">
    <source>
        <dbReference type="ARBA" id="ARBA00022475"/>
    </source>
</evidence>
<gene>
    <name evidence="10" type="ORF">B8V81_0576</name>
</gene>
<dbReference type="GO" id="GO:0016763">
    <property type="term" value="F:pentosyltransferase activity"/>
    <property type="evidence" value="ECO:0007669"/>
    <property type="project" value="TreeGrafter"/>
</dbReference>
<keyword evidence="2" id="KW-1003">Cell membrane</keyword>
<name>A0A2N5NDN1_9BACL</name>
<keyword evidence="11" id="KW-1185">Reference proteome</keyword>
<dbReference type="InterPro" id="IPR050297">
    <property type="entry name" value="LipidA_mod_glycosyltrf_83"/>
</dbReference>
<keyword evidence="3" id="KW-0328">Glycosyltransferase</keyword>
<dbReference type="GO" id="GO:0009103">
    <property type="term" value="P:lipopolysaccharide biosynthetic process"/>
    <property type="evidence" value="ECO:0007669"/>
    <property type="project" value="UniProtKB-ARBA"/>
</dbReference>
<sequence>MKRSSSGIQGEAGTRKALHALLLALAIGLGAWLRVDFLVSVSHHVTHDTKNYDIMVRQLLEQGVYGYKSIEPNAQVTPGYPLFMAAMYELAGYETRDPYPLIRFVQAGIATAMLGLVYALGRLVAGRWTALAAALMAAVYPPFVWASGGVLTETLAAFLLMAYVCLQLLALRRGGRWLHLLAGAVLGLTVLTRAEFLPLIALAYAAQWLWTRDWRATARQLALGACGLAIMLSPWVVRNAVTLGELIVTSTQQNPFAAGTYPDKNYADGLVDRAGKSQLEVARERLRVGFSEHTGEFVRWYTIGKLDYTYSRMFYGAGHEPHYPVLPVPWELRNAYHRLIVGAGVAALVAMLRRWRHPALLPAAIVLAMSALRLLFVPEYRYNFTVMPLFIVLDAAAAGLAWSWWKGRRAAREPRPDRSKLKEVQEG</sequence>
<evidence type="ECO:0000259" key="9">
    <source>
        <dbReference type="Pfam" id="PF13231"/>
    </source>
</evidence>
<evidence type="ECO:0000256" key="8">
    <source>
        <dbReference type="SAM" id="Phobius"/>
    </source>
</evidence>
<keyword evidence="5 8" id="KW-0812">Transmembrane</keyword>
<comment type="caution">
    <text evidence="10">The sequence shown here is derived from an EMBL/GenBank/DDBJ whole genome shotgun (WGS) entry which is preliminary data.</text>
</comment>
<feature type="domain" description="Glycosyltransferase RgtA/B/C/D-like" evidence="9">
    <location>
        <begin position="77"/>
        <end position="236"/>
    </location>
</feature>
<keyword evidence="7 8" id="KW-0472">Membrane</keyword>